<proteinExistence type="predicted"/>
<comment type="caution">
    <text evidence="1">The sequence shown here is derived from an EMBL/GenBank/DDBJ whole genome shotgun (WGS) entry which is preliminary data.</text>
</comment>
<dbReference type="EMBL" id="CAXDID020000157">
    <property type="protein sequence ID" value="CAL6043559.1"/>
    <property type="molecule type" value="Genomic_DNA"/>
</dbReference>
<reference evidence="1" key="1">
    <citation type="submission" date="2023-06" db="EMBL/GenBank/DDBJ databases">
        <authorList>
            <person name="Kurt Z."/>
        </authorList>
    </citation>
    <scope>NUCLEOTIDE SEQUENCE</scope>
</reference>
<dbReference type="AlphaFoldDB" id="A0AA86QC55"/>
<name>A0AA86QC55_9EUKA</name>
<gene>
    <name evidence="2" type="ORF">HINF_LOCUS40133</name>
    <name evidence="1" type="ORF">HINF_LOCUS43685</name>
</gene>
<keyword evidence="3" id="KW-1185">Reference proteome</keyword>
<evidence type="ECO:0000313" key="2">
    <source>
        <dbReference type="EMBL" id="CAL6043559.1"/>
    </source>
</evidence>
<accession>A0AA86QC55</accession>
<reference evidence="2 3" key="2">
    <citation type="submission" date="2024-07" db="EMBL/GenBank/DDBJ databases">
        <authorList>
            <person name="Akdeniz Z."/>
        </authorList>
    </citation>
    <scope>NUCLEOTIDE SEQUENCE [LARGE SCALE GENOMIC DNA]</scope>
</reference>
<dbReference type="Gene3D" id="2.160.20.110">
    <property type="match status" value="1"/>
</dbReference>
<dbReference type="Proteomes" id="UP001642409">
    <property type="component" value="Unassembled WGS sequence"/>
</dbReference>
<evidence type="ECO:0000313" key="1">
    <source>
        <dbReference type="EMBL" id="CAI9956040.1"/>
    </source>
</evidence>
<evidence type="ECO:0000313" key="3">
    <source>
        <dbReference type="Proteomes" id="UP001642409"/>
    </source>
</evidence>
<sequence>MKIGTLIGQLQSNQTDMQNISVLNSTICNSNISGGLVGLSQNSIKIQRCIITINISSKSNCGGIIGESYIFVKIQNCKVIDSILSSYYTGGYIGQLNSSIQFIKCSQTSLTIQSTCNAGGLIAITTSNNSIQIDYTHIENINIEVILTQYSAAGLIGVSSAYVLVNNSKVQNIKILSLNTAALIGYQQQIYQQEATFNQITIVNINLQTQSSSGLCIGLLETQVSARHINISITIQNKSIRSSAGFVGKITSNNQYLSQFVNSSICESVIISQSYVGGIIGETMSNIHINNCSTNKLVLISDINCAGFIGSSQSLSNIDITQSIIQNSSILSNGDYSIGGIIGITISNVSITNITIKYVNITAFFANISGAGAAGIIGKADIAIIINCSVEYSIINSVNQASAGLVGYSQLNLTIINCSINNSVINNNNSIHLYSTGGIIGVSNNTVLIDNCMISNCTMDSITFSGSFIGMQLKDSSIQILNSQVHTIQMRCKQCGIISGTVKLESYTVKNSQSSGYNYINGNIMNNCVSFDILTNMNGC</sequence>
<organism evidence="1">
    <name type="scientific">Hexamita inflata</name>
    <dbReference type="NCBI Taxonomy" id="28002"/>
    <lineage>
        <taxon>Eukaryota</taxon>
        <taxon>Metamonada</taxon>
        <taxon>Diplomonadida</taxon>
        <taxon>Hexamitidae</taxon>
        <taxon>Hexamitinae</taxon>
        <taxon>Hexamita</taxon>
    </lineage>
</organism>
<dbReference type="EMBL" id="CATOUU010000869">
    <property type="protein sequence ID" value="CAI9956040.1"/>
    <property type="molecule type" value="Genomic_DNA"/>
</dbReference>
<protein>
    <submittedName>
        <fullName evidence="1">Uncharacterized protein</fullName>
    </submittedName>
</protein>